<dbReference type="EMBL" id="LYXE01000007">
    <property type="protein sequence ID" value="PDW01348.1"/>
    <property type="molecule type" value="Genomic_DNA"/>
</dbReference>
<gene>
    <name evidence="3" type="ORF">A9Q02_22820</name>
</gene>
<dbReference type="Pfam" id="PF05598">
    <property type="entry name" value="DUF772"/>
    <property type="match status" value="1"/>
</dbReference>
<organism evidence="3 4">
    <name type="scientific">Candidatus Chloroploca asiatica</name>
    <dbReference type="NCBI Taxonomy" id="1506545"/>
    <lineage>
        <taxon>Bacteria</taxon>
        <taxon>Bacillati</taxon>
        <taxon>Chloroflexota</taxon>
        <taxon>Chloroflexia</taxon>
        <taxon>Chloroflexales</taxon>
        <taxon>Chloroflexineae</taxon>
        <taxon>Oscillochloridaceae</taxon>
        <taxon>Candidatus Chloroploca</taxon>
    </lineage>
</organism>
<protein>
    <recommendedName>
        <fullName evidence="5">Transposase</fullName>
    </recommendedName>
</protein>
<evidence type="ECO:0000313" key="3">
    <source>
        <dbReference type="EMBL" id="PDW01348.1"/>
    </source>
</evidence>
<dbReference type="InterPro" id="IPR008490">
    <property type="entry name" value="Transposase_InsH_N"/>
</dbReference>
<evidence type="ECO:0000259" key="1">
    <source>
        <dbReference type="Pfam" id="PF05598"/>
    </source>
</evidence>
<evidence type="ECO:0000313" key="4">
    <source>
        <dbReference type="Proteomes" id="UP000220922"/>
    </source>
</evidence>
<sequence length="523" mass="58138">MLKPTSAPTLSDHDHQVFDALVPADHYLRQVLQVVDFERYRETMAACYHPTEGRPAADPVLLLKLGFLQTQYRLSDREVCTQAQVNVAFRLFLQVGLTASLPHPSLLTIFRARLGWKIYAQIFDGVVAQARTAGLVKDRLRLKDATHIIATIAIPSTIRLVAQTRECLLDAAEPFAPERVAAERAHAQAIRTATSDLSGEERLLQRVAQLRQIVDWADQVSAGLGPLPHPTPTDRRLFAEALALAHTILADRDDSTGGDHIVSLHDPDARRGKHGAFFTGYLLDVAMDADSQIITALEVLPANGDEAADATDLIRHEETIHGNDVQTLSIDKAGFRGELLREWHDPDGLNLEVVVPPVREKPTSSFTAEDFQHDAAQGTLTCPGEQTTTRRIRNHVDTGWKYSFRRSDCATCALFAQCLTRLPKATGRQVVINDYAVEYAAARAYATSEAYRQIRREHPAIERKLADVVRRHAGRWARYRGRARVRIQYLLTGLVVNIKRMVHLLGNPAPSRAAPSDVYPVAV</sequence>
<dbReference type="PANTHER" id="PTHR35604">
    <property type="entry name" value="TRANSPOSASE INSH FOR INSERTION SEQUENCE ELEMENT IS5A-RELATED"/>
    <property type="match status" value="1"/>
</dbReference>
<evidence type="ECO:0008006" key="5">
    <source>
        <dbReference type="Google" id="ProtNLM"/>
    </source>
</evidence>
<evidence type="ECO:0000259" key="2">
    <source>
        <dbReference type="Pfam" id="PF13751"/>
    </source>
</evidence>
<dbReference type="PANTHER" id="PTHR35604:SF2">
    <property type="entry name" value="TRANSPOSASE INSH FOR INSERTION SEQUENCE ELEMENT IS5A-RELATED"/>
    <property type="match status" value="1"/>
</dbReference>
<dbReference type="Proteomes" id="UP000220922">
    <property type="component" value="Unassembled WGS sequence"/>
</dbReference>
<dbReference type="InterPro" id="IPR025668">
    <property type="entry name" value="Tnp_DDE_dom"/>
</dbReference>
<reference evidence="3 4" key="1">
    <citation type="submission" date="2016-05" db="EMBL/GenBank/DDBJ databases">
        <authorList>
            <person name="Lavstsen T."/>
            <person name="Jespersen J.S."/>
        </authorList>
    </citation>
    <scope>NUCLEOTIDE SEQUENCE [LARGE SCALE GENOMIC DNA]</scope>
    <source>
        <strain evidence="3 4">B7-9</strain>
    </source>
</reference>
<dbReference type="InterPro" id="IPR047629">
    <property type="entry name" value="IS1182_transpos"/>
</dbReference>
<keyword evidence="4" id="KW-1185">Reference proteome</keyword>
<dbReference type="RefSeq" id="WP_172450446.1">
    <property type="nucleotide sequence ID" value="NZ_LYXE01000007.1"/>
</dbReference>
<dbReference type="NCBIfam" id="NF033551">
    <property type="entry name" value="transpos_IS1182"/>
    <property type="match status" value="1"/>
</dbReference>
<accession>A0A2H3KTY1</accession>
<comment type="caution">
    <text evidence="3">The sequence shown here is derived from an EMBL/GenBank/DDBJ whole genome shotgun (WGS) entry which is preliminary data.</text>
</comment>
<dbReference type="Pfam" id="PF13751">
    <property type="entry name" value="DDE_Tnp_1_6"/>
    <property type="match status" value="1"/>
</dbReference>
<proteinExistence type="predicted"/>
<name>A0A2H3KTY1_9CHLR</name>
<dbReference type="AlphaFoldDB" id="A0A2H3KTY1"/>
<feature type="domain" description="Transposase InsH N-terminal" evidence="1">
    <location>
        <begin position="17"/>
        <end position="113"/>
    </location>
</feature>
<feature type="domain" description="Transposase DDE" evidence="2">
    <location>
        <begin position="381"/>
        <end position="502"/>
    </location>
</feature>